<evidence type="ECO:0000256" key="1">
    <source>
        <dbReference type="ARBA" id="ARBA00001947"/>
    </source>
</evidence>
<dbReference type="EMBL" id="JAGQFT020000008">
    <property type="protein sequence ID" value="MBS7457959.1"/>
    <property type="molecule type" value="Genomic_DNA"/>
</dbReference>
<dbReference type="GO" id="GO:0006508">
    <property type="term" value="P:proteolysis"/>
    <property type="evidence" value="ECO:0007669"/>
    <property type="project" value="UniProtKB-KW"/>
</dbReference>
<comment type="cofactor">
    <cofactor evidence="1">
        <name>Zn(2+)</name>
        <dbReference type="ChEBI" id="CHEBI:29105"/>
    </cofactor>
</comment>
<evidence type="ECO:0000256" key="2">
    <source>
        <dbReference type="ARBA" id="ARBA00022670"/>
    </source>
</evidence>
<dbReference type="AlphaFoldDB" id="A0A8J8AX64"/>
<dbReference type="Gene3D" id="2.70.70.10">
    <property type="entry name" value="Glucose Permease (Domain IIA)"/>
    <property type="match status" value="1"/>
</dbReference>
<name>A0A8J8AX64_9GAMM</name>
<comment type="caution">
    <text evidence="8">The sequence shown here is derived from an EMBL/GenBank/DDBJ whole genome shotgun (WGS) entry which is preliminary data.</text>
</comment>
<dbReference type="GO" id="GO:0046872">
    <property type="term" value="F:metal ion binding"/>
    <property type="evidence" value="ECO:0007669"/>
    <property type="project" value="UniProtKB-KW"/>
</dbReference>
<evidence type="ECO:0000256" key="4">
    <source>
        <dbReference type="ARBA" id="ARBA00022801"/>
    </source>
</evidence>
<dbReference type="PANTHER" id="PTHR21666:SF288">
    <property type="entry name" value="CELL DIVISION PROTEIN YTFB"/>
    <property type="match status" value="1"/>
</dbReference>
<dbReference type="GO" id="GO:0004222">
    <property type="term" value="F:metalloendopeptidase activity"/>
    <property type="evidence" value="ECO:0007669"/>
    <property type="project" value="TreeGrafter"/>
</dbReference>
<dbReference type="CDD" id="cd12797">
    <property type="entry name" value="M23_peptidase"/>
    <property type="match status" value="1"/>
</dbReference>
<dbReference type="InterPro" id="IPR050570">
    <property type="entry name" value="Cell_wall_metabolism_enzyme"/>
</dbReference>
<protein>
    <submittedName>
        <fullName evidence="8">M23 family metallopeptidase</fullName>
    </submittedName>
</protein>
<dbReference type="SUPFAM" id="SSF51261">
    <property type="entry name" value="Duplicated hybrid motif"/>
    <property type="match status" value="1"/>
</dbReference>
<organism evidence="8">
    <name type="scientific">Coralloluteibacterium stylophorae</name>
    <dbReference type="NCBI Taxonomy" id="1776034"/>
    <lineage>
        <taxon>Bacteria</taxon>
        <taxon>Pseudomonadati</taxon>
        <taxon>Pseudomonadota</taxon>
        <taxon>Gammaproteobacteria</taxon>
        <taxon>Lysobacterales</taxon>
        <taxon>Lysobacteraceae</taxon>
        <taxon>Coralloluteibacterium</taxon>
    </lineage>
</organism>
<evidence type="ECO:0000256" key="3">
    <source>
        <dbReference type="ARBA" id="ARBA00022723"/>
    </source>
</evidence>
<dbReference type="InterPro" id="IPR011055">
    <property type="entry name" value="Dup_hybrid_motif"/>
</dbReference>
<evidence type="ECO:0000313" key="10">
    <source>
        <dbReference type="Proteomes" id="UP000675747"/>
    </source>
</evidence>
<evidence type="ECO:0000259" key="7">
    <source>
        <dbReference type="Pfam" id="PF01551"/>
    </source>
</evidence>
<dbReference type="Proteomes" id="UP000675747">
    <property type="component" value="Unassembled WGS sequence"/>
</dbReference>
<evidence type="ECO:0000256" key="5">
    <source>
        <dbReference type="ARBA" id="ARBA00022833"/>
    </source>
</evidence>
<proteinExistence type="predicted"/>
<keyword evidence="4" id="KW-0378">Hydrolase</keyword>
<evidence type="ECO:0000313" key="8">
    <source>
        <dbReference type="EMBL" id="MBR0561695.1"/>
    </source>
</evidence>
<reference evidence="9 10" key="1">
    <citation type="journal article" date="2021" name="Microbiol. Resour. Announc.">
        <title>Draft Genome Sequence of Coralloluteibacterium stylophorae LMG 29479T.</title>
        <authorList>
            <person name="Karlyshev A.V."/>
            <person name="Kudryashova E.B."/>
            <person name="Ariskina E.V."/>
            <person name="Conroy A.P."/>
            <person name="Abidueva E.Y."/>
        </authorList>
    </citation>
    <scope>NUCLEOTIDE SEQUENCE [LARGE SCALE GENOMIC DNA]</scope>
    <source>
        <strain evidence="9 10">LMG 29479</strain>
    </source>
</reference>
<reference evidence="8" key="2">
    <citation type="submission" date="2021-04" db="EMBL/GenBank/DDBJ databases">
        <authorList>
            <person name="Karlyshev A.V."/>
        </authorList>
    </citation>
    <scope>NUCLEOTIDE SEQUENCE</scope>
    <source>
        <strain evidence="8">LMG 29479</strain>
    </source>
</reference>
<dbReference type="PANTHER" id="PTHR21666">
    <property type="entry name" value="PEPTIDASE-RELATED"/>
    <property type="match status" value="1"/>
</dbReference>
<keyword evidence="5" id="KW-0862">Zinc</keyword>
<feature type="domain" description="M23ase beta-sheet core" evidence="7">
    <location>
        <begin position="18"/>
        <end position="110"/>
    </location>
</feature>
<keyword evidence="10" id="KW-1185">Reference proteome</keyword>
<sequence length="152" mass="16285">MPDALANTFDDARSQGRVHEAIDIMAARGTPVLAADDGTVEKLFDSEPGGLTVYQFDPSREVIYYYAHLDRRADGLAEGQVLRRGEVIGYVGSTGNASADAPHLHFAVMLPGPEKRWWEASAINPYPLLTRPAVPAAVEDPAATPSGAADPR</sequence>
<gene>
    <name evidence="9" type="ORF">KB893_012545</name>
    <name evidence="8" type="ORF">KB893_04055</name>
</gene>
<evidence type="ECO:0000256" key="6">
    <source>
        <dbReference type="ARBA" id="ARBA00023049"/>
    </source>
</evidence>
<keyword evidence="6" id="KW-0482">Metalloprotease</keyword>
<dbReference type="InterPro" id="IPR016047">
    <property type="entry name" value="M23ase_b-sheet_dom"/>
</dbReference>
<keyword evidence="3" id="KW-0479">Metal-binding</keyword>
<keyword evidence="2" id="KW-0645">Protease</keyword>
<dbReference type="EMBL" id="JAGQFT010000018">
    <property type="protein sequence ID" value="MBR0561695.1"/>
    <property type="molecule type" value="Genomic_DNA"/>
</dbReference>
<dbReference type="Pfam" id="PF01551">
    <property type="entry name" value="Peptidase_M23"/>
    <property type="match status" value="1"/>
</dbReference>
<accession>A0A8J8AX64</accession>
<evidence type="ECO:0000313" key="9">
    <source>
        <dbReference type="EMBL" id="MBS7457959.1"/>
    </source>
</evidence>